<evidence type="ECO:0000313" key="3">
    <source>
        <dbReference type="Proteomes" id="UP000707451"/>
    </source>
</evidence>
<dbReference type="Proteomes" id="UP000707451">
    <property type="component" value="Unassembled WGS sequence"/>
</dbReference>
<evidence type="ECO:0000313" key="2">
    <source>
        <dbReference type="EMBL" id="KAG9064570.1"/>
    </source>
</evidence>
<evidence type="ECO:0000256" key="1">
    <source>
        <dbReference type="SAM" id="MobiDB-lite"/>
    </source>
</evidence>
<proteinExistence type="predicted"/>
<sequence>MSVSTSTTRISKDAASSAGTGTEGMVFPERKQSGHMGPNPGGSKAAGVQRWVKRVVVGVPVTVQEAIARRAKRVGFDGKQQRDIASTNANSSLLVSNESDTDSQVSSNRVRRILFKSCLLSFSTFHRLVKECHNLDEIVLGGRSFTPQPYTWIVLSAQCPGLRIIRIQECDYLEPLPGVSTFIGMFLRLEELEFNAVMFDNDPDDLHDGLDVVLKEHESLTVGRIDVPNYIGETESASEPLSTSAQARYEFKDSFRLKHNDPERREIKYRRKVWRDMALRYCGLWFATVEKLTIRPRFQCYSPVEAPDEMGLDNRGCLCDDLLAKSPAPCSSRNY</sequence>
<gene>
    <name evidence="2" type="ORF">KI688_002828</name>
</gene>
<keyword evidence="3" id="KW-1185">Reference proteome</keyword>
<organism evidence="2 3">
    <name type="scientific">Linnemannia hyalina</name>
    <dbReference type="NCBI Taxonomy" id="64524"/>
    <lineage>
        <taxon>Eukaryota</taxon>
        <taxon>Fungi</taxon>
        <taxon>Fungi incertae sedis</taxon>
        <taxon>Mucoromycota</taxon>
        <taxon>Mortierellomycotina</taxon>
        <taxon>Mortierellomycetes</taxon>
        <taxon>Mortierellales</taxon>
        <taxon>Mortierellaceae</taxon>
        <taxon>Linnemannia</taxon>
    </lineage>
</organism>
<dbReference type="EMBL" id="JAHRHY010000013">
    <property type="protein sequence ID" value="KAG9064570.1"/>
    <property type="molecule type" value="Genomic_DNA"/>
</dbReference>
<comment type="caution">
    <text evidence="2">The sequence shown here is derived from an EMBL/GenBank/DDBJ whole genome shotgun (WGS) entry which is preliminary data.</text>
</comment>
<accession>A0A9P8BQM9</accession>
<dbReference type="OrthoDB" id="2414739at2759"/>
<name>A0A9P8BQM9_9FUNG</name>
<dbReference type="AlphaFoldDB" id="A0A9P8BQM9"/>
<protein>
    <submittedName>
        <fullName evidence="2">Uncharacterized protein</fullName>
    </submittedName>
</protein>
<reference evidence="2" key="1">
    <citation type="submission" date="2021-06" db="EMBL/GenBank/DDBJ databases">
        <title>Genome Sequence of Mortierella hyaline Strain SCG-10, a Cold-Adapted, Nitrate-Reducing Fungus Isolated from Soil in Minnesota, USA.</title>
        <authorList>
            <person name="Aldossari N."/>
        </authorList>
    </citation>
    <scope>NUCLEOTIDE SEQUENCE</scope>
    <source>
        <strain evidence="2">SCG-10</strain>
    </source>
</reference>
<feature type="region of interest" description="Disordered" evidence="1">
    <location>
        <begin position="1"/>
        <end position="46"/>
    </location>
</feature>